<dbReference type="Proteomes" id="UP000001307">
    <property type="component" value="Unassembled WGS sequence"/>
</dbReference>
<feature type="signal peptide" evidence="2">
    <location>
        <begin position="1"/>
        <end position="19"/>
    </location>
</feature>
<keyword evidence="1" id="KW-0812">Transmembrane</keyword>
<dbReference type="AlphaFoldDB" id="E4X6W8"/>
<protein>
    <recommendedName>
        <fullName evidence="5">ZP domain-containing protein</fullName>
    </recommendedName>
</protein>
<evidence type="ECO:0000313" key="3">
    <source>
        <dbReference type="EMBL" id="CBY08042.1"/>
    </source>
</evidence>
<accession>E4X6W8</accession>
<evidence type="ECO:0008006" key="5">
    <source>
        <dbReference type="Google" id="ProtNLM"/>
    </source>
</evidence>
<dbReference type="EMBL" id="FN653027">
    <property type="protein sequence ID" value="CBY08042.1"/>
    <property type="molecule type" value="Genomic_DNA"/>
</dbReference>
<dbReference type="SUPFAM" id="SSF69848">
    <property type="entry name" value="LCCL domain"/>
    <property type="match status" value="1"/>
</dbReference>
<evidence type="ECO:0000256" key="2">
    <source>
        <dbReference type="SAM" id="SignalP"/>
    </source>
</evidence>
<dbReference type="InParanoid" id="E4X6W8"/>
<sequence>MGLNIRSIIFIVLLNESAAFNCDETAENYAEKDQLEGSCPNDCELARIYAHLALEKDNDVEYALISNICSAAGHYGIKPGESFSISQNKTKKKKIDRLFRNGIMSQAVSAQNTFSFIRKSKKCFENIKETDSELMVDSSPHDRTKKQELEDSVSSLSNKDELDLNKTRIYWFIVEKQPFTLKVEFSSIHVINGLRFTTSRRESENIVYCKNVTLKWQAENRDLKTANFAMFHDDQFLTSKMKNKISFVIVNIRAKKLEVLPTECFEIGDGDVKPSRTELMQLRVAFFGCSESNNISRVPVHVAVSTALPDSFPLIAIAAGCLLVLTIVVIVAVVRCKAQQKEMVKNYERLTLR</sequence>
<dbReference type="OrthoDB" id="10494566at2759"/>
<gene>
    <name evidence="3" type="ORF">GSOID_T00003411001</name>
</gene>
<name>E4X6W8_OIKDI</name>
<dbReference type="InterPro" id="IPR036609">
    <property type="entry name" value="LCCL_sf"/>
</dbReference>
<feature type="chain" id="PRO_5003190967" description="ZP domain-containing protein" evidence="2">
    <location>
        <begin position="20"/>
        <end position="353"/>
    </location>
</feature>
<evidence type="ECO:0000256" key="1">
    <source>
        <dbReference type="SAM" id="Phobius"/>
    </source>
</evidence>
<proteinExistence type="predicted"/>
<evidence type="ECO:0000313" key="4">
    <source>
        <dbReference type="Proteomes" id="UP000001307"/>
    </source>
</evidence>
<reference evidence="3" key="1">
    <citation type="journal article" date="2010" name="Science">
        <title>Plasticity of animal genome architecture unmasked by rapid evolution of a pelagic tunicate.</title>
        <authorList>
            <person name="Denoeud F."/>
            <person name="Henriet S."/>
            <person name="Mungpakdee S."/>
            <person name="Aury J.M."/>
            <person name="Da Silva C."/>
            <person name="Brinkmann H."/>
            <person name="Mikhaleva J."/>
            <person name="Olsen L.C."/>
            <person name="Jubin C."/>
            <person name="Canestro C."/>
            <person name="Bouquet J.M."/>
            <person name="Danks G."/>
            <person name="Poulain J."/>
            <person name="Campsteijn C."/>
            <person name="Adamski M."/>
            <person name="Cross I."/>
            <person name="Yadetie F."/>
            <person name="Muffato M."/>
            <person name="Louis A."/>
            <person name="Butcher S."/>
            <person name="Tsagkogeorga G."/>
            <person name="Konrad A."/>
            <person name="Singh S."/>
            <person name="Jensen M.F."/>
            <person name="Cong E.H."/>
            <person name="Eikeseth-Otteraa H."/>
            <person name="Noel B."/>
            <person name="Anthouard V."/>
            <person name="Porcel B.M."/>
            <person name="Kachouri-Lafond R."/>
            <person name="Nishino A."/>
            <person name="Ugolini M."/>
            <person name="Chourrout P."/>
            <person name="Nishida H."/>
            <person name="Aasland R."/>
            <person name="Huzurbazar S."/>
            <person name="Westhof E."/>
            <person name="Delsuc F."/>
            <person name="Lehrach H."/>
            <person name="Reinhardt R."/>
            <person name="Weissenbach J."/>
            <person name="Roy S.W."/>
            <person name="Artiguenave F."/>
            <person name="Postlethwait J.H."/>
            <person name="Manak J.R."/>
            <person name="Thompson E.M."/>
            <person name="Jaillon O."/>
            <person name="Du Pasquier L."/>
            <person name="Boudinot P."/>
            <person name="Liberles D.A."/>
            <person name="Volff J.N."/>
            <person name="Philippe H."/>
            <person name="Lenhard B."/>
            <person name="Roest Crollius H."/>
            <person name="Wincker P."/>
            <person name="Chourrout D."/>
        </authorList>
    </citation>
    <scope>NUCLEOTIDE SEQUENCE [LARGE SCALE GENOMIC DNA]</scope>
</reference>
<dbReference type="Gene3D" id="2.170.130.20">
    <property type="entry name" value="LCCL-like domain"/>
    <property type="match status" value="1"/>
</dbReference>
<organism evidence="3">
    <name type="scientific">Oikopleura dioica</name>
    <name type="common">Tunicate</name>
    <dbReference type="NCBI Taxonomy" id="34765"/>
    <lineage>
        <taxon>Eukaryota</taxon>
        <taxon>Metazoa</taxon>
        <taxon>Chordata</taxon>
        <taxon>Tunicata</taxon>
        <taxon>Appendicularia</taxon>
        <taxon>Copelata</taxon>
        <taxon>Oikopleuridae</taxon>
        <taxon>Oikopleura</taxon>
    </lineage>
</organism>
<keyword evidence="2" id="KW-0732">Signal</keyword>
<keyword evidence="4" id="KW-1185">Reference proteome</keyword>
<keyword evidence="1" id="KW-1133">Transmembrane helix</keyword>
<keyword evidence="1" id="KW-0472">Membrane</keyword>
<feature type="transmembrane region" description="Helical" evidence="1">
    <location>
        <begin position="312"/>
        <end position="334"/>
    </location>
</feature>